<dbReference type="EMBL" id="UYSL01023414">
    <property type="protein sequence ID" value="VDL82163.1"/>
    <property type="molecule type" value="Genomic_DNA"/>
</dbReference>
<name>A0A158R3J5_NIPBR</name>
<dbReference type="Proteomes" id="UP000271162">
    <property type="component" value="Unassembled WGS sequence"/>
</dbReference>
<evidence type="ECO:0000313" key="3">
    <source>
        <dbReference type="Proteomes" id="UP000271162"/>
    </source>
</evidence>
<dbReference type="Gene3D" id="3.10.100.10">
    <property type="entry name" value="Mannose-Binding Protein A, subunit A"/>
    <property type="match status" value="1"/>
</dbReference>
<dbReference type="AlphaFoldDB" id="A0A158R3J5"/>
<proteinExistence type="predicted"/>
<dbReference type="InterPro" id="IPR016187">
    <property type="entry name" value="CTDL_fold"/>
</dbReference>
<dbReference type="WBParaSite" id="NBR_0001843701-mRNA-1">
    <property type="protein sequence ID" value="NBR_0001843701-mRNA-1"/>
    <property type="gene ID" value="NBR_0001843701"/>
</dbReference>
<sequence length="246" mass="27067">MQGFIIAAVLLLSLCGEHTAAFDKEKRKHEKEGWKFLKTANKFFKAFTIPASQPEAKSRCEDLGGLLAAIHSREENDFITSDLRVIVVAEYQNSLEEKAVEYQVFTEVSILELPLANFVHYLKAMDGCLSSSERGTSVSASHHNVVSAVCEIDDVDRKSVGDEFSETQSSDFTTRGSAAVNSLGEMATSSNVVRVLEEDLLHRKAVPAMVQSQTNSLDEHHDTGWVILAEFPAADRIQLAVTVVAH</sequence>
<dbReference type="SUPFAM" id="SSF56436">
    <property type="entry name" value="C-type lectin-like"/>
    <property type="match status" value="1"/>
</dbReference>
<reference evidence="2 3" key="2">
    <citation type="submission" date="2018-11" db="EMBL/GenBank/DDBJ databases">
        <authorList>
            <consortium name="Pathogen Informatics"/>
        </authorList>
    </citation>
    <scope>NUCLEOTIDE SEQUENCE [LARGE SCALE GENOMIC DNA]</scope>
</reference>
<evidence type="ECO:0000313" key="2">
    <source>
        <dbReference type="EMBL" id="VDL82163.1"/>
    </source>
</evidence>
<protein>
    <submittedName>
        <fullName evidence="4">C-type lectin domain-containing protein</fullName>
    </submittedName>
</protein>
<keyword evidence="1" id="KW-0732">Signal</keyword>
<reference evidence="4" key="1">
    <citation type="submission" date="2016-04" db="UniProtKB">
        <authorList>
            <consortium name="WormBaseParasite"/>
        </authorList>
    </citation>
    <scope>IDENTIFICATION</scope>
</reference>
<feature type="chain" id="PRO_5043135859" evidence="1">
    <location>
        <begin position="22"/>
        <end position="246"/>
    </location>
</feature>
<dbReference type="CDD" id="cd00037">
    <property type="entry name" value="CLECT"/>
    <property type="match status" value="1"/>
</dbReference>
<gene>
    <name evidence="2" type="ORF">NBR_LOCUS18438</name>
</gene>
<feature type="signal peptide" evidence="1">
    <location>
        <begin position="1"/>
        <end position="21"/>
    </location>
</feature>
<dbReference type="InterPro" id="IPR016186">
    <property type="entry name" value="C-type_lectin-like/link_sf"/>
</dbReference>
<organism evidence="4">
    <name type="scientific">Nippostrongylus brasiliensis</name>
    <name type="common">Rat hookworm</name>
    <dbReference type="NCBI Taxonomy" id="27835"/>
    <lineage>
        <taxon>Eukaryota</taxon>
        <taxon>Metazoa</taxon>
        <taxon>Ecdysozoa</taxon>
        <taxon>Nematoda</taxon>
        <taxon>Chromadorea</taxon>
        <taxon>Rhabditida</taxon>
        <taxon>Rhabditina</taxon>
        <taxon>Rhabditomorpha</taxon>
        <taxon>Strongyloidea</taxon>
        <taxon>Heligmosomidae</taxon>
        <taxon>Nippostrongylus</taxon>
    </lineage>
</organism>
<accession>A0A158R3J5</accession>
<keyword evidence="3" id="KW-1185">Reference proteome</keyword>
<evidence type="ECO:0000313" key="4">
    <source>
        <dbReference type="WBParaSite" id="NBR_0001843701-mRNA-1"/>
    </source>
</evidence>
<evidence type="ECO:0000256" key="1">
    <source>
        <dbReference type="SAM" id="SignalP"/>
    </source>
</evidence>